<gene>
    <name evidence="3" type="ORF">WDJ50_02525</name>
</gene>
<protein>
    <submittedName>
        <fullName evidence="3">Uncharacterized protein</fullName>
    </submittedName>
</protein>
<dbReference type="AlphaFoldDB" id="A0AAU6Q3B9"/>
<name>A0AAU6Q3B9_9DEIO</name>
<accession>A0AAU6Q3B9</accession>
<keyword evidence="1" id="KW-0175">Coiled coil</keyword>
<evidence type="ECO:0000256" key="2">
    <source>
        <dbReference type="SAM" id="MobiDB-lite"/>
    </source>
</evidence>
<dbReference type="EMBL" id="CP149782">
    <property type="protein sequence ID" value="WYF45012.1"/>
    <property type="molecule type" value="Genomic_DNA"/>
</dbReference>
<proteinExistence type="predicted"/>
<dbReference type="RefSeq" id="WP_339096184.1">
    <property type="nucleotide sequence ID" value="NZ_CP149782.1"/>
</dbReference>
<evidence type="ECO:0000313" key="3">
    <source>
        <dbReference type="EMBL" id="WYF45012.1"/>
    </source>
</evidence>
<feature type="region of interest" description="Disordered" evidence="2">
    <location>
        <begin position="408"/>
        <end position="435"/>
    </location>
</feature>
<reference evidence="3" key="1">
    <citation type="submission" date="2024-03" db="EMBL/GenBank/DDBJ databases">
        <title>Deinococcus weizhi sp. nov., isolated from human skin.</title>
        <authorList>
            <person name="Wei Z."/>
            <person name="Tian F."/>
            <person name="Yang C."/>
            <person name="Xin L.T."/>
            <person name="Wen Z.J."/>
            <person name="Lan K.C."/>
            <person name="Yu L."/>
            <person name="Zhe W."/>
            <person name="Dan F.D."/>
            <person name="Jun W."/>
            <person name="Rui Z."/>
            <person name="Yong X.J."/>
            <person name="Ting Y."/>
            <person name="Wei X."/>
            <person name="Xu Z.G."/>
            <person name="Xin Z."/>
            <person name="Dong F.G."/>
            <person name="Ni X.M."/>
            <person name="Zheng M.G."/>
            <person name="Chun Y."/>
            <person name="Qian W.X."/>
        </authorList>
    </citation>
    <scope>NUCLEOTIDE SEQUENCE</scope>
    <source>
        <strain evidence="3">VB142</strain>
    </source>
</reference>
<sequence>MDYNRNTLEGLWIPRRDLTDWKIEFSDGQVCTRSRPGPVALADIELDAVGCLASGSIKLVRPRHPVFPAFSFTATFWLQSRVLGWVPVALGFIPQASPDADEEYTLEVRRLEELSLDGYFDGSVVHNTLGPEPVEWNETNRAVVDRVLKRSPTASIGTDWTGRVVLARPEDGSPVRVSRAHFYDWKNKPDIVLPYLTAARWDGGPGWRRGEYRGIPRPPLTPERVQDAGEVKFEEIKQPYGMPVVTRRELTVRVAAEGEESPEGLPGLTLETGDLKQPLGAGKLLQRVKGNQYAAVVVLDPQRWYEGSALMGQDNEEVKKLQQEVTLAQQAYALAAETLGGDSPLAQQENRSLQGAQAQLRLARVESQGEGSDYEPLSAALPLGFEPHDVGEGIITGATMWLSTLPWDDAAVGPPSQDNPDPDAPLGSGEGIEGPAIVHPHASAATLQVFEAPMTELTNNAEGKPYQMSQLKIPESYFRGPLAPALAKLMDKAWRESYEPDEPPEGEEPPSKAWGGRWYLHVAVWWQAVGLRNRQVTGNWDEVAKLDRSRLAAVTTGPMIRTHGVSYGAQ</sequence>
<feature type="coiled-coil region" evidence="1">
    <location>
        <begin position="311"/>
        <end position="366"/>
    </location>
</feature>
<organism evidence="3">
    <name type="scientific">Deinococcus sp. VB142</name>
    <dbReference type="NCBI Taxonomy" id="3112952"/>
    <lineage>
        <taxon>Bacteria</taxon>
        <taxon>Thermotogati</taxon>
        <taxon>Deinococcota</taxon>
        <taxon>Deinococci</taxon>
        <taxon>Deinococcales</taxon>
        <taxon>Deinococcaceae</taxon>
        <taxon>Deinococcus</taxon>
    </lineage>
</organism>
<evidence type="ECO:0000256" key="1">
    <source>
        <dbReference type="SAM" id="Coils"/>
    </source>
</evidence>